<dbReference type="SMART" id="SM00332">
    <property type="entry name" value="PP2Cc"/>
    <property type="match status" value="1"/>
</dbReference>
<dbReference type="RefSeq" id="WP_084733634.1">
    <property type="nucleotide sequence ID" value="NZ_HF571038.1"/>
</dbReference>
<dbReference type="Pfam" id="PF13672">
    <property type="entry name" value="PP2C_2"/>
    <property type="match status" value="1"/>
</dbReference>
<gene>
    <name evidence="2" type="ORF">BN13_410004</name>
</gene>
<dbReference type="InterPro" id="IPR001932">
    <property type="entry name" value="PPM-type_phosphatase-like_dom"/>
</dbReference>
<evidence type="ECO:0000313" key="2">
    <source>
        <dbReference type="EMBL" id="CCI53528.1"/>
    </source>
</evidence>
<dbReference type="SMART" id="SM00331">
    <property type="entry name" value="PP2C_SIG"/>
    <property type="match status" value="1"/>
</dbReference>
<dbReference type="CDD" id="cd00143">
    <property type="entry name" value="PP2Cc"/>
    <property type="match status" value="1"/>
</dbReference>
<dbReference type="EMBL" id="CAJC01000152">
    <property type="protein sequence ID" value="CCI53528.1"/>
    <property type="molecule type" value="Genomic_DNA"/>
</dbReference>
<protein>
    <submittedName>
        <fullName evidence="2">Protein phosphatase</fullName>
    </submittedName>
</protein>
<name>A0A077MES8_9MICO</name>
<accession>A0A077MES8</accession>
<dbReference type="OrthoDB" id="9801841at2"/>
<dbReference type="Gene3D" id="3.60.40.10">
    <property type="entry name" value="PPM-type phosphatase domain"/>
    <property type="match status" value="1"/>
</dbReference>
<reference evidence="2 3" key="1">
    <citation type="journal article" date="2013" name="ISME J.">
        <title>A metabolic model for members of the genus Tetrasphaera involved in enhanced biological phosphorus removal.</title>
        <authorList>
            <person name="Kristiansen R."/>
            <person name="Nguyen H.T.T."/>
            <person name="Saunders A.M."/>
            <person name="Nielsen J.L."/>
            <person name="Wimmer R."/>
            <person name="Le V.Q."/>
            <person name="McIlroy S.J."/>
            <person name="Petrovski S."/>
            <person name="Seviour R.J."/>
            <person name="Calteau A."/>
            <person name="Nielsen K.L."/>
            <person name="Nielsen P.H."/>
        </authorList>
    </citation>
    <scope>NUCLEOTIDE SEQUENCE [LARGE SCALE GENOMIC DNA]</scope>
    <source>
        <strain evidence="2 3">Ben 74</strain>
    </source>
</reference>
<dbReference type="STRING" id="1193518.BN13_410004"/>
<feature type="domain" description="PPM-type phosphatase" evidence="1">
    <location>
        <begin position="5"/>
        <end position="237"/>
    </location>
</feature>
<dbReference type="PROSITE" id="PS51746">
    <property type="entry name" value="PPM_2"/>
    <property type="match status" value="1"/>
</dbReference>
<evidence type="ECO:0000259" key="1">
    <source>
        <dbReference type="PROSITE" id="PS51746"/>
    </source>
</evidence>
<dbReference type="GO" id="GO:0004722">
    <property type="term" value="F:protein serine/threonine phosphatase activity"/>
    <property type="evidence" value="ECO:0007669"/>
    <property type="project" value="InterPro"/>
</dbReference>
<sequence length="261" mass="27468">MLAVEVGKASHVGRIRRANEDALFVGSRLFVVADGMGGHAAGAIASRTALEVLAGLDRAPVTCDALRSQVVEANRAVVAYGRTHPEGLGLGTTLAGIALIAEDEEEHWAVFHVGDSRVYEVRDSVVRQLTVDHSEVQELISAGLLTLEEAREHPSRHIVTRAIGEWPTPALDLLVVPAVVGQRWLITSDGLTSEVTDDLISAALIGGNSATETAVELVRAALAAGGRDNITVVVVDVLTSMATAEATQSSTLRRSQSEVSS</sequence>
<keyword evidence="3" id="KW-1185">Reference proteome</keyword>
<organism evidence="2 3">
    <name type="scientific">Nostocoides jenkinsii Ben 74</name>
    <dbReference type="NCBI Taxonomy" id="1193518"/>
    <lineage>
        <taxon>Bacteria</taxon>
        <taxon>Bacillati</taxon>
        <taxon>Actinomycetota</taxon>
        <taxon>Actinomycetes</taxon>
        <taxon>Micrococcales</taxon>
        <taxon>Intrasporangiaceae</taxon>
        <taxon>Nostocoides</taxon>
    </lineage>
</organism>
<proteinExistence type="predicted"/>
<comment type="caution">
    <text evidence="2">The sequence shown here is derived from an EMBL/GenBank/DDBJ whole genome shotgun (WGS) entry which is preliminary data.</text>
</comment>
<dbReference type="InterPro" id="IPR015655">
    <property type="entry name" value="PP2C"/>
</dbReference>
<dbReference type="Proteomes" id="UP000035720">
    <property type="component" value="Unassembled WGS sequence"/>
</dbReference>
<dbReference type="PANTHER" id="PTHR47992">
    <property type="entry name" value="PROTEIN PHOSPHATASE"/>
    <property type="match status" value="1"/>
</dbReference>
<dbReference type="SUPFAM" id="SSF81606">
    <property type="entry name" value="PP2C-like"/>
    <property type="match status" value="1"/>
</dbReference>
<evidence type="ECO:0000313" key="3">
    <source>
        <dbReference type="Proteomes" id="UP000035720"/>
    </source>
</evidence>
<dbReference type="InterPro" id="IPR036457">
    <property type="entry name" value="PPM-type-like_dom_sf"/>
</dbReference>
<dbReference type="AlphaFoldDB" id="A0A077MES8"/>